<reference evidence="2" key="1">
    <citation type="submission" date="2021-10" db="EMBL/GenBank/DDBJ databases">
        <title>De novo Genome Assembly of Clathrus columnatus (Basidiomycota, Fungi) Using Illumina and Nanopore Sequence Data.</title>
        <authorList>
            <person name="Ogiso-Tanaka E."/>
            <person name="Itagaki H."/>
            <person name="Hosoya T."/>
            <person name="Hosaka K."/>
        </authorList>
    </citation>
    <scope>NUCLEOTIDE SEQUENCE</scope>
    <source>
        <strain evidence="2">MO-923</strain>
    </source>
</reference>
<organism evidence="2 3">
    <name type="scientific">Clathrus columnatus</name>
    <dbReference type="NCBI Taxonomy" id="1419009"/>
    <lineage>
        <taxon>Eukaryota</taxon>
        <taxon>Fungi</taxon>
        <taxon>Dikarya</taxon>
        <taxon>Basidiomycota</taxon>
        <taxon>Agaricomycotina</taxon>
        <taxon>Agaricomycetes</taxon>
        <taxon>Phallomycetidae</taxon>
        <taxon>Phallales</taxon>
        <taxon>Clathraceae</taxon>
        <taxon>Clathrus</taxon>
    </lineage>
</organism>
<evidence type="ECO:0000313" key="3">
    <source>
        <dbReference type="Proteomes" id="UP001050691"/>
    </source>
</evidence>
<dbReference type="EMBL" id="BPWL01000001">
    <property type="protein sequence ID" value="GJJ06413.1"/>
    <property type="molecule type" value="Genomic_DNA"/>
</dbReference>
<feature type="region of interest" description="Disordered" evidence="1">
    <location>
        <begin position="1"/>
        <end position="55"/>
    </location>
</feature>
<evidence type="ECO:0000256" key="1">
    <source>
        <dbReference type="SAM" id="MobiDB-lite"/>
    </source>
</evidence>
<feature type="compositionally biased region" description="Polar residues" evidence="1">
    <location>
        <begin position="18"/>
        <end position="31"/>
    </location>
</feature>
<sequence>MINISDHLPSNFIKQRGIPSTSTSRVRATSPSPHPSIGTVDTESTSRSSNSAKISGERLLLSKDLALNVRIIRGRDYNCRGTASRGRLGRSGEERGTEIQQNSTKVTGSELLSTSSDSRFGSSSDTNIQPLDDEDRQTILRISHSIKQQLDQGWKIEDSGPISRGWGD</sequence>
<evidence type="ECO:0000313" key="2">
    <source>
        <dbReference type="EMBL" id="GJJ06413.1"/>
    </source>
</evidence>
<dbReference type="Proteomes" id="UP001050691">
    <property type="component" value="Unassembled WGS sequence"/>
</dbReference>
<accession>A0AAV4ZZQ5</accession>
<protein>
    <submittedName>
        <fullName evidence="2">Uncharacterized protein</fullName>
    </submittedName>
</protein>
<name>A0AAV4ZZQ5_9AGAM</name>
<dbReference type="AlphaFoldDB" id="A0AAV4ZZQ5"/>
<proteinExistence type="predicted"/>
<feature type="region of interest" description="Disordered" evidence="1">
    <location>
        <begin position="80"/>
        <end position="130"/>
    </location>
</feature>
<feature type="compositionally biased region" description="Polar residues" evidence="1">
    <location>
        <begin position="98"/>
        <end position="112"/>
    </location>
</feature>
<gene>
    <name evidence="2" type="ORF">Clacol_000604</name>
</gene>
<feature type="compositionally biased region" description="Low complexity" evidence="1">
    <location>
        <begin position="113"/>
        <end position="124"/>
    </location>
</feature>
<comment type="caution">
    <text evidence="2">The sequence shown here is derived from an EMBL/GenBank/DDBJ whole genome shotgun (WGS) entry which is preliminary data.</text>
</comment>
<keyword evidence="3" id="KW-1185">Reference proteome</keyword>
<feature type="compositionally biased region" description="Polar residues" evidence="1">
    <location>
        <begin position="39"/>
        <end position="53"/>
    </location>
</feature>